<reference evidence="2" key="1">
    <citation type="submission" date="2021-03" db="EMBL/GenBank/DDBJ databases">
        <title>Chromosome level genome of the anhydrobiotic midge Polypedilum vanderplanki.</title>
        <authorList>
            <person name="Yoshida Y."/>
            <person name="Kikawada T."/>
            <person name="Gusev O."/>
        </authorList>
    </citation>
    <scope>NUCLEOTIDE SEQUENCE</scope>
    <source>
        <strain evidence="2">NIAS01</strain>
        <tissue evidence="2">Whole body or cell culture</tissue>
    </source>
</reference>
<sequence>MSEDEKRGSLKRRAENNDNSEVQSKVIKASSSTPSENENSDEYEEKQARDEGRKNIDEAIKTLDRLQYELNMNNILLESPEPSDHDTPPESEDEEHHQEEMLSQAHALGFAACIRETFRFLDSCGINKDDPIYKQLKNRFVGMTN</sequence>
<protein>
    <submittedName>
        <fullName evidence="2">Uncharacterized protein</fullName>
    </submittedName>
</protein>
<evidence type="ECO:0000256" key="1">
    <source>
        <dbReference type="SAM" id="MobiDB-lite"/>
    </source>
</evidence>
<name>A0A9J6C5M0_POLVA</name>
<feature type="region of interest" description="Disordered" evidence="1">
    <location>
        <begin position="1"/>
        <end position="56"/>
    </location>
</feature>
<feature type="compositionally biased region" description="Basic and acidic residues" evidence="1">
    <location>
        <begin position="82"/>
        <end position="100"/>
    </location>
</feature>
<dbReference type="AlphaFoldDB" id="A0A9J6C5M0"/>
<dbReference type="Proteomes" id="UP001107558">
    <property type="component" value="Chromosome 2"/>
</dbReference>
<dbReference type="EMBL" id="JADBJN010000002">
    <property type="protein sequence ID" value="KAG5677131.1"/>
    <property type="molecule type" value="Genomic_DNA"/>
</dbReference>
<comment type="caution">
    <text evidence="2">The sequence shown here is derived from an EMBL/GenBank/DDBJ whole genome shotgun (WGS) entry which is preliminary data.</text>
</comment>
<accession>A0A9J6C5M0</accession>
<feature type="compositionally biased region" description="Basic and acidic residues" evidence="1">
    <location>
        <begin position="45"/>
        <end position="56"/>
    </location>
</feature>
<dbReference type="OrthoDB" id="6720387at2759"/>
<feature type="compositionally biased region" description="Polar residues" evidence="1">
    <location>
        <begin position="17"/>
        <end position="37"/>
    </location>
</feature>
<proteinExistence type="predicted"/>
<gene>
    <name evidence="2" type="ORF">PVAND_006913</name>
</gene>
<feature type="compositionally biased region" description="Basic and acidic residues" evidence="1">
    <location>
        <begin position="1"/>
        <end position="16"/>
    </location>
</feature>
<evidence type="ECO:0000313" key="3">
    <source>
        <dbReference type="Proteomes" id="UP001107558"/>
    </source>
</evidence>
<evidence type="ECO:0000313" key="2">
    <source>
        <dbReference type="EMBL" id="KAG5677131.1"/>
    </source>
</evidence>
<feature type="region of interest" description="Disordered" evidence="1">
    <location>
        <begin position="72"/>
        <end position="101"/>
    </location>
</feature>
<organism evidence="2 3">
    <name type="scientific">Polypedilum vanderplanki</name>
    <name type="common">Sleeping chironomid midge</name>
    <dbReference type="NCBI Taxonomy" id="319348"/>
    <lineage>
        <taxon>Eukaryota</taxon>
        <taxon>Metazoa</taxon>
        <taxon>Ecdysozoa</taxon>
        <taxon>Arthropoda</taxon>
        <taxon>Hexapoda</taxon>
        <taxon>Insecta</taxon>
        <taxon>Pterygota</taxon>
        <taxon>Neoptera</taxon>
        <taxon>Endopterygota</taxon>
        <taxon>Diptera</taxon>
        <taxon>Nematocera</taxon>
        <taxon>Chironomoidea</taxon>
        <taxon>Chironomidae</taxon>
        <taxon>Chironominae</taxon>
        <taxon>Polypedilum</taxon>
        <taxon>Polypedilum</taxon>
    </lineage>
</organism>
<keyword evidence="3" id="KW-1185">Reference proteome</keyword>